<evidence type="ECO:0000313" key="2">
    <source>
        <dbReference type="Proteomes" id="UP000823844"/>
    </source>
</evidence>
<evidence type="ECO:0000313" key="1">
    <source>
        <dbReference type="EMBL" id="MBU3828712.1"/>
    </source>
</evidence>
<proteinExistence type="predicted"/>
<dbReference type="AlphaFoldDB" id="A0A9E2KSE9"/>
<protein>
    <submittedName>
        <fullName evidence="1">Uncharacterized protein</fullName>
    </submittedName>
</protein>
<sequence>MSLKMLTHFQVFDSQRFFSGKKFLLLKLEPWQEGTDREHLRTIGTKVTGVIAVDETQYTKDLKGVNEGETVTFKVRKSLTSFNNWQPLQTVFVAVAFDRVSIWGDYHNQLSVRVPELKEIEN</sequence>
<dbReference type="Proteomes" id="UP000823844">
    <property type="component" value="Unassembled WGS sequence"/>
</dbReference>
<reference evidence="1" key="2">
    <citation type="submission" date="2021-04" db="EMBL/GenBank/DDBJ databases">
        <authorList>
            <person name="Gilroy R."/>
        </authorList>
    </citation>
    <scope>NUCLEOTIDE SEQUENCE</scope>
    <source>
        <strain evidence="1">F6-686</strain>
    </source>
</reference>
<name>A0A9E2KSE9_9LACO</name>
<gene>
    <name evidence="1" type="ORF">H9806_06255</name>
</gene>
<comment type="caution">
    <text evidence="1">The sequence shown here is derived from an EMBL/GenBank/DDBJ whole genome shotgun (WGS) entry which is preliminary data.</text>
</comment>
<dbReference type="EMBL" id="JAHLFT010000079">
    <property type="protein sequence ID" value="MBU3828712.1"/>
    <property type="molecule type" value="Genomic_DNA"/>
</dbReference>
<organism evidence="1 2">
    <name type="scientific">Candidatus Lactobacillus pullistercoris</name>
    <dbReference type="NCBI Taxonomy" id="2838636"/>
    <lineage>
        <taxon>Bacteria</taxon>
        <taxon>Bacillati</taxon>
        <taxon>Bacillota</taxon>
        <taxon>Bacilli</taxon>
        <taxon>Lactobacillales</taxon>
        <taxon>Lactobacillaceae</taxon>
        <taxon>Lactobacillus</taxon>
    </lineage>
</organism>
<reference evidence="1" key="1">
    <citation type="journal article" date="2021" name="PeerJ">
        <title>Extensive microbial diversity within the chicken gut microbiome revealed by metagenomics and culture.</title>
        <authorList>
            <person name="Gilroy R."/>
            <person name="Ravi A."/>
            <person name="Getino M."/>
            <person name="Pursley I."/>
            <person name="Horton D.L."/>
            <person name="Alikhan N.F."/>
            <person name="Baker D."/>
            <person name="Gharbi K."/>
            <person name="Hall N."/>
            <person name="Watson M."/>
            <person name="Adriaenssens E.M."/>
            <person name="Foster-Nyarko E."/>
            <person name="Jarju S."/>
            <person name="Secka A."/>
            <person name="Antonio M."/>
            <person name="Oren A."/>
            <person name="Chaudhuri R.R."/>
            <person name="La Ragione R."/>
            <person name="Hildebrand F."/>
            <person name="Pallen M.J."/>
        </authorList>
    </citation>
    <scope>NUCLEOTIDE SEQUENCE</scope>
    <source>
        <strain evidence="1">F6-686</strain>
    </source>
</reference>
<accession>A0A9E2KSE9</accession>